<accession>A0A381XTI1</accession>
<sequence>MQKYIHYKKWTGLITGHSREKFGRCIKVDVPNDIDNYTVFDGKLCKRDNIVRLPLEKKLSNIEYGKKATVKLNIFPNEEILKIIIDKYFIQTFIDTYQFDNIQFTIPILKLYIHSKKTPELFGTLEIDLNEYFRTGKYEKNISNILRRINIENLIFKTYKSFESYAYEIFKKSKIIDRNLLDNDHHIKIYIKNKQLLIQSNIKYWEELEDILHYRFIISFFNKNRNYLEYYVPFVLNQFSTVTPNIMPDGYYAVKETINEQHIILIDLPLTVDLTNTKIHINSNKLKIKYENTSN</sequence>
<dbReference type="EMBL" id="UINC01016313">
    <property type="protein sequence ID" value="SVA68005.1"/>
    <property type="molecule type" value="Genomic_DNA"/>
</dbReference>
<evidence type="ECO:0000313" key="1">
    <source>
        <dbReference type="EMBL" id="SVA68005.1"/>
    </source>
</evidence>
<dbReference type="AlphaFoldDB" id="A0A381XTI1"/>
<reference evidence="1" key="1">
    <citation type="submission" date="2018-05" db="EMBL/GenBank/DDBJ databases">
        <authorList>
            <person name="Lanie J.A."/>
            <person name="Ng W.-L."/>
            <person name="Kazmierczak K.M."/>
            <person name="Andrzejewski T.M."/>
            <person name="Davidsen T.M."/>
            <person name="Wayne K.J."/>
            <person name="Tettelin H."/>
            <person name="Glass J.I."/>
            <person name="Rusch D."/>
            <person name="Podicherti R."/>
            <person name="Tsui H.-C.T."/>
            <person name="Winkler M.E."/>
        </authorList>
    </citation>
    <scope>NUCLEOTIDE SEQUENCE</scope>
</reference>
<proteinExistence type="predicted"/>
<gene>
    <name evidence="1" type="ORF">METZ01_LOCUS120859</name>
</gene>
<organism evidence="1">
    <name type="scientific">marine metagenome</name>
    <dbReference type="NCBI Taxonomy" id="408172"/>
    <lineage>
        <taxon>unclassified sequences</taxon>
        <taxon>metagenomes</taxon>
        <taxon>ecological metagenomes</taxon>
    </lineage>
</organism>
<protein>
    <submittedName>
        <fullName evidence="1">Uncharacterized protein</fullName>
    </submittedName>
</protein>
<name>A0A381XTI1_9ZZZZ</name>